<dbReference type="RefSeq" id="WP_119948632.1">
    <property type="nucleotide sequence ID" value="NZ_QZEZ01000001.1"/>
</dbReference>
<dbReference type="Pfam" id="PF26450">
    <property type="entry name" value="DUF8129"/>
    <property type="match status" value="1"/>
</dbReference>
<evidence type="ECO:0000313" key="3">
    <source>
        <dbReference type="EMBL" id="RJK97706.1"/>
    </source>
</evidence>
<keyword evidence="4" id="KW-1185">Reference proteome</keyword>
<reference evidence="3 4" key="1">
    <citation type="submission" date="2018-09" db="EMBL/GenBank/DDBJ databases">
        <title>YIM 75000 draft genome.</title>
        <authorList>
            <person name="Tang S."/>
            <person name="Feng Y."/>
        </authorList>
    </citation>
    <scope>NUCLEOTIDE SEQUENCE [LARGE SCALE GENOMIC DNA]</scope>
    <source>
        <strain evidence="3 4">YIM 75000</strain>
    </source>
</reference>
<accession>A0A3A3Z9F2</accession>
<dbReference type="Proteomes" id="UP000265614">
    <property type="component" value="Unassembled WGS sequence"/>
</dbReference>
<evidence type="ECO:0000259" key="2">
    <source>
        <dbReference type="Pfam" id="PF26450"/>
    </source>
</evidence>
<evidence type="ECO:0000313" key="4">
    <source>
        <dbReference type="Proteomes" id="UP000265614"/>
    </source>
</evidence>
<organism evidence="3 4">
    <name type="scientific">Vallicoccus soli</name>
    <dbReference type="NCBI Taxonomy" id="2339232"/>
    <lineage>
        <taxon>Bacteria</taxon>
        <taxon>Bacillati</taxon>
        <taxon>Actinomycetota</taxon>
        <taxon>Actinomycetes</taxon>
        <taxon>Motilibacterales</taxon>
        <taxon>Vallicoccaceae</taxon>
        <taxon>Vallicoccus</taxon>
    </lineage>
</organism>
<gene>
    <name evidence="3" type="ORF">D5H78_01470</name>
</gene>
<comment type="caution">
    <text evidence="3">The sequence shown here is derived from an EMBL/GenBank/DDBJ whole genome shotgun (WGS) entry which is preliminary data.</text>
</comment>
<dbReference type="AlphaFoldDB" id="A0A3A3Z9F2"/>
<protein>
    <recommendedName>
        <fullName evidence="2">DUF8129 domain-containing protein</fullName>
    </recommendedName>
</protein>
<sequence length="114" mass="11883">MTDRADLPLPDYDHLPLATLQHRIRSLEAEDLDRVLAYERAHGDRAPVVTVVEERLRQLAAGAQPSGGDPAAATPEAAPPPSGGSEVSPASSGPKINPPSHGDPTNPAQPRSTG</sequence>
<feature type="region of interest" description="Disordered" evidence="1">
    <location>
        <begin position="59"/>
        <end position="114"/>
    </location>
</feature>
<name>A0A3A3Z9F2_9ACTN</name>
<dbReference type="InterPro" id="IPR058442">
    <property type="entry name" value="DUF8129"/>
</dbReference>
<proteinExistence type="predicted"/>
<dbReference type="EMBL" id="QZEZ01000001">
    <property type="protein sequence ID" value="RJK97706.1"/>
    <property type="molecule type" value="Genomic_DNA"/>
</dbReference>
<dbReference type="OrthoDB" id="5187212at2"/>
<evidence type="ECO:0000256" key="1">
    <source>
        <dbReference type="SAM" id="MobiDB-lite"/>
    </source>
</evidence>
<feature type="domain" description="DUF8129" evidence="2">
    <location>
        <begin position="5"/>
        <end position="60"/>
    </location>
</feature>